<keyword evidence="2" id="KW-0812">Transmembrane</keyword>
<reference evidence="3" key="2">
    <citation type="submission" date="2022-06" db="UniProtKB">
        <authorList>
            <consortium name="EnsemblMetazoa"/>
        </authorList>
    </citation>
    <scope>IDENTIFICATION</scope>
    <source>
        <strain evidence="3">p50T (Dazao)</strain>
    </source>
</reference>
<dbReference type="AlphaFoldDB" id="A0A8R2QTV1"/>
<evidence type="ECO:0000256" key="1">
    <source>
        <dbReference type="SAM" id="MobiDB-lite"/>
    </source>
</evidence>
<feature type="region of interest" description="Disordered" evidence="1">
    <location>
        <begin position="82"/>
        <end position="109"/>
    </location>
</feature>
<keyword evidence="4" id="KW-1185">Reference proteome</keyword>
<keyword evidence="2" id="KW-1133">Transmembrane helix</keyword>
<keyword evidence="2" id="KW-0472">Membrane</keyword>
<feature type="transmembrane region" description="Helical" evidence="2">
    <location>
        <begin position="165"/>
        <end position="194"/>
    </location>
</feature>
<name>A0A8R2QTV1_BOMMO</name>
<evidence type="ECO:0000313" key="3">
    <source>
        <dbReference type="EnsemblMetazoa" id="XP_037868810.1"/>
    </source>
</evidence>
<evidence type="ECO:0000256" key="2">
    <source>
        <dbReference type="SAM" id="Phobius"/>
    </source>
</evidence>
<dbReference type="EnsemblMetazoa" id="XM_038012882.1">
    <property type="protein sequence ID" value="XP_037868810.1"/>
    <property type="gene ID" value="LOC119628882"/>
</dbReference>
<feature type="compositionally biased region" description="Low complexity" evidence="1">
    <location>
        <begin position="135"/>
        <end position="147"/>
    </location>
</feature>
<sequence length="196" mass="21451">MMKNLEQSNQRNIDVVGRRAPAALSFHHSGSRGRKLEEQQRGVTHCGTTSFTALHEIHGYELPSPCLRRCCAAKTATSKSSTWARRPSCGRRARSCRGPTAARSHSQTARMAECNGRDVSCHALPPAKPPSHINTPPSATATATAASQSQRRGDSVNKTSRASHFYLLFCILAQIKELVVTLLVFIVTSFATIYKF</sequence>
<accession>A0A8R2QTV1</accession>
<evidence type="ECO:0000313" key="4">
    <source>
        <dbReference type="Proteomes" id="UP000005204"/>
    </source>
</evidence>
<dbReference type="Proteomes" id="UP000005204">
    <property type="component" value="Unassembled WGS sequence"/>
</dbReference>
<organism evidence="3 4">
    <name type="scientific">Bombyx mori</name>
    <name type="common">Silk moth</name>
    <dbReference type="NCBI Taxonomy" id="7091"/>
    <lineage>
        <taxon>Eukaryota</taxon>
        <taxon>Metazoa</taxon>
        <taxon>Ecdysozoa</taxon>
        <taxon>Arthropoda</taxon>
        <taxon>Hexapoda</taxon>
        <taxon>Insecta</taxon>
        <taxon>Pterygota</taxon>
        <taxon>Neoptera</taxon>
        <taxon>Endopterygota</taxon>
        <taxon>Lepidoptera</taxon>
        <taxon>Glossata</taxon>
        <taxon>Ditrysia</taxon>
        <taxon>Bombycoidea</taxon>
        <taxon>Bombycidae</taxon>
        <taxon>Bombycinae</taxon>
        <taxon>Bombyx</taxon>
    </lineage>
</organism>
<feature type="region of interest" description="Disordered" evidence="1">
    <location>
        <begin position="125"/>
        <end position="156"/>
    </location>
</feature>
<proteinExistence type="predicted"/>
<protein>
    <submittedName>
        <fullName evidence="3">Uncharacterized protein</fullName>
    </submittedName>
</protein>
<reference evidence="4" key="1">
    <citation type="journal article" date="2008" name="Insect Biochem. Mol. Biol.">
        <title>The genome of a lepidopteran model insect, the silkworm Bombyx mori.</title>
        <authorList>
            <consortium name="International Silkworm Genome Consortium"/>
        </authorList>
    </citation>
    <scope>NUCLEOTIDE SEQUENCE [LARGE SCALE GENOMIC DNA]</scope>
    <source>
        <strain evidence="4">p50T</strain>
    </source>
</reference>